<evidence type="ECO:0000256" key="8">
    <source>
        <dbReference type="RuleBase" id="RU003664"/>
    </source>
</evidence>
<evidence type="ECO:0000256" key="1">
    <source>
        <dbReference type="ARBA" id="ARBA00004496"/>
    </source>
</evidence>
<dbReference type="SUPFAM" id="SSF51984">
    <property type="entry name" value="MurCD N-terminal domain"/>
    <property type="match status" value="1"/>
</dbReference>
<gene>
    <name evidence="7" type="primary">murD</name>
    <name evidence="11" type="ORF">SAMN06295916_0725</name>
</gene>
<evidence type="ECO:0000313" key="11">
    <source>
        <dbReference type="EMBL" id="SNC62677.1"/>
    </source>
</evidence>
<dbReference type="Gene3D" id="3.40.1190.10">
    <property type="entry name" value="Mur-like, catalytic domain"/>
    <property type="match status" value="1"/>
</dbReference>
<dbReference type="Gene3D" id="3.90.190.20">
    <property type="entry name" value="Mur ligase, C-terminal domain"/>
    <property type="match status" value="1"/>
</dbReference>
<keyword evidence="7 8" id="KW-0133">Cell shape</keyword>
<feature type="domain" description="Mur ligase C-terminal" evidence="9">
    <location>
        <begin position="370"/>
        <end position="488"/>
    </location>
</feature>
<dbReference type="InterPro" id="IPR004101">
    <property type="entry name" value="Mur_ligase_C"/>
</dbReference>
<evidence type="ECO:0000256" key="6">
    <source>
        <dbReference type="ARBA" id="ARBA00022840"/>
    </source>
</evidence>
<dbReference type="PANTHER" id="PTHR43692">
    <property type="entry name" value="UDP-N-ACETYLMURAMOYLALANINE--D-GLUTAMATE LIGASE"/>
    <property type="match status" value="1"/>
</dbReference>
<keyword evidence="7 8" id="KW-0131">Cell cycle</keyword>
<dbReference type="AlphaFoldDB" id="A0A212T9F2"/>
<evidence type="ECO:0000313" key="12">
    <source>
        <dbReference type="Proteomes" id="UP000197215"/>
    </source>
</evidence>
<dbReference type="Proteomes" id="UP000197215">
    <property type="component" value="Unassembled WGS sequence"/>
</dbReference>
<dbReference type="NCBIfam" id="TIGR01087">
    <property type="entry name" value="murD"/>
    <property type="match status" value="1"/>
</dbReference>
<dbReference type="InterPro" id="IPR036615">
    <property type="entry name" value="Mur_ligase_C_dom_sf"/>
</dbReference>
<keyword evidence="4 7" id="KW-0436">Ligase</keyword>
<dbReference type="GO" id="GO:0009252">
    <property type="term" value="P:peptidoglycan biosynthetic process"/>
    <property type="evidence" value="ECO:0007669"/>
    <property type="project" value="UniProtKB-UniRule"/>
</dbReference>
<dbReference type="HAMAP" id="MF_00639">
    <property type="entry name" value="MurD"/>
    <property type="match status" value="1"/>
</dbReference>
<dbReference type="GO" id="GO:0071555">
    <property type="term" value="P:cell wall organization"/>
    <property type="evidence" value="ECO:0007669"/>
    <property type="project" value="UniProtKB-KW"/>
</dbReference>
<dbReference type="Pfam" id="PF08245">
    <property type="entry name" value="Mur_ligase_M"/>
    <property type="match status" value="1"/>
</dbReference>
<dbReference type="Pfam" id="PF21799">
    <property type="entry name" value="MurD-like_N"/>
    <property type="match status" value="1"/>
</dbReference>
<evidence type="ECO:0000259" key="9">
    <source>
        <dbReference type="Pfam" id="PF02875"/>
    </source>
</evidence>
<feature type="binding site" evidence="7">
    <location>
        <begin position="143"/>
        <end position="149"/>
    </location>
    <ligand>
        <name>ATP</name>
        <dbReference type="ChEBI" id="CHEBI:30616"/>
    </ligand>
</feature>
<dbReference type="GO" id="GO:0008764">
    <property type="term" value="F:UDP-N-acetylmuramoylalanine-D-glutamate ligase activity"/>
    <property type="evidence" value="ECO:0007669"/>
    <property type="project" value="UniProtKB-UniRule"/>
</dbReference>
<keyword evidence="3 7" id="KW-0963">Cytoplasm</keyword>
<dbReference type="GO" id="GO:0005524">
    <property type="term" value="F:ATP binding"/>
    <property type="evidence" value="ECO:0007669"/>
    <property type="project" value="UniProtKB-UniRule"/>
</dbReference>
<dbReference type="GO" id="GO:0051301">
    <property type="term" value="P:cell division"/>
    <property type="evidence" value="ECO:0007669"/>
    <property type="project" value="UniProtKB-KW"/>
</dbReference>
<evidence type="ECO:0000256" key="2">
    <source>
        <dbReference type="ARBA" id="ARBA00004752"/>
    </source>
</evidence>
<protein>
    <recommendedName>
        <fullName evidence="7 8">UDP-N-acetylmuramoylalanine--D-glutamate ligase</fullName>
        <ecNumber evidence="7 8">6.3.2.9</ecNumber>
    </recommendedName>
    <alternativeName>
        <fullName evidence="7">D-glutamic acid-adding enzyme</fullName>
    </alternativeName>
    <alternativeName>
        <fullName evidence="7">UDP-N-acetylmuramoyl-L-alanyl-D-glutamate synthetase</fullName>
    </alternativeName>
</protein>
<comment type="subcellular location">
    <subcellularLocation>
        <location evidence="1 7 8">Cytoplasm</location>
    </subcellularLocation>
</comment>
<dbReference type="Pfam" id="PF02875">
    <property type="entry name" value="Mur_ligase_C"/>
    <property type="match status" value="1"/>
</dbReference>
<keyword evidence="5 7" id="KW-0547">Nucleotide-binding</keyword>
<keyword evidence="7 8" id="KW-0132">Cell division</keyword>
<sequence length="520" mass="55743">MIQLQHPFGKERTQNLSILVLGLGESGAAMARWCVTQGAIVSVADTRSENQLSENAKKYQQQVKDLGVKNIHLGGLSSDLLSGIDLIAISPGLSPLQEPVQSFLVNATEKEIPVWSEIEFFAQALQALKDEQNYSAKIIAITGTNGKTTTTVLTGLLCERAGMSVAVAGNISPAALDKLLDIEVLPSIWALELSSFQLEHTYSLNADAATVLNVTQDHLDWHGDMQQYIAAKARIFGENTVAVLNRDDEAVADMAKDLKSQRIVTFGVEAPLEEDAFGILHDTAAGGIDWLVWAEPDLEALELKTKRRRKKTDADDEPLRLKRLMPADALRIKGRHNASNALAAVAMASSIGLPMSPLLHGLREYEGEAHRVQSVSIIDGVEYIDDSKGTNVGATLAALNGLGDASQRARIILIAGGEGKGQDFSPLSDAIARHAKAVILIGRDAPLIKQVLSNTAVPLIDAGTLEVAVQEANKLAVSGDLILLSPACASFDMFKDYAHRAQVFIDAINELATLNGQVSA</sequence>
<keyword evidence="6 7" id="KW-0067">ATP-binding</keyword>
<dbReference type="GO" id="GO:0008360">
    <property type="term" value="P:regulation of cell shape"/>
    <property type="evidence" value="ECO:0007669"/>
    <property type="project" value="UniProtKB-KW"/>
</dbReference>
<dbReference type="GO" id="GO:0005737">
    <property type="term" value="C:cytoplasm"/>
    <property type="evidence" value="ECO:0007669"/>
    <property type="project" value="UniProtKB-SubCell"/>
</dbReference>
<keyword evidence="12" id="KW-1185">Reference proteome</keyword>
<dbReference type="PANTHER" id="PTHR43692:SF1">
    <property type="entry name" value="UDP-N-ACETYLMURAMOYLALANINE--D-GLUTAMATE LIGASE"/>
    <property type="match status" value="1"/>
</dbReference>
<dbReference type="SUPFAM" id="SSF53244">
    <property type="entry name" value="MurD-like peptide ligases, peptide-binding domain"/>
    <property type="match status" value="1"/>
</dbReference>
<feature type="domain" description="Mur ligase central" evidence="10">
    <location>
        <begin position="141"/>
        <end position="348"/>
    </location>
</feature>
<keyword evidence="7 8" id="KW-0961">Cell wall biogenesis/degradation</keyword>
<dbReference type="UniPathway" id="UPA00219"/>
<comment type="similarity">
    <text evidence="7">Belongs to the MurCDEF family.</text>
</comment>
<comment type="function">
    <text evidence="7 8">Cell wall formation. Catalyzes the addition of glutamate to the nucleotide precursor UDP-N-acetylmuramoyl-L-alanine (UMA).</text>
</comment>
<evidence type="ECO:0000259" key="10">
    <source>
        <dbReference type="Pfam" id="PF08245"/>
    </source>
</evidence>
<name>A0A212T9F2_9BURK</name>
<dbReference type="RefSeq" id="WP_279304972.1">
    <property type="nucleotide sequence ID" value="NZ_FYEX01000001.1"/>
</dbReference>
<comment type="pathway">
    <text evidence="2 7 8">Cell wall biogenesis; peptidoglycan biosynthesis.</text>
</comment>
<dbReference type="Gene3D" id="3.40.50.720">
    <property type="entry name" value="NAD(P)-binding Rossmann-like Domain"/>
    <property type="match status" value="1"/>
</dbReference>
<dbReference type="InterPro" id="IPR036565">
    <property type="entry name" value="Mur-like_cat_sf"/>
</dbReference>
<evidence type="ECO:0000256" key="4">
    <source>
        <dbReference type="ARBA" id="ARBA00022598"/>
    </source>
</evidence>
<dbReference type="EC" id="6.3.2.9" evidence="7 8"/>
<evidence type="ECO:0000256" key="5">
    <source>
        <dbReference type="ARBA" id="ARBA00022741"/>
    </source>
</evidence>
<accession>A0A212T9F2</accession>
<comment type="catalytic activity">
    <reaction evidence="7 8">
        <text>UDP-N-acetyl-alpha-D-muramoyl-L-alanine + D-glutamate + ATP = UDP-N-acetyl-alpha-D-muramoyl-L-alanyl-D-glutamate + ADP + phosphate + H(+)</text>
        <dbReference type="Rhea" id="RHEA:16429"/>
        <dbReference type="ChEBI" id="CHEBI:15378"/>
        <dbReference type="ChEBI" id="CHEBI:29986"/>
        <dbReference type="ChEBI" id="CHEBI:30616"/>
        <dbReference type="ChEBI" id="CHEBI:43474"/>
        <dbReference type="ChEBI" id="CHEBI:83898"/>
        <dbReference type="ChEBI" id="CHEBI:83900"/>
        <dbReference type="ChEBI" id="CHEBI:456216"/>
        <dbReference type="EC" id="6.3.2.9"/>
    </reaction>
</comment>
<evidence type="ECO:0000256" key="3">
    <source>
        <dbReference type="ARBA" id="ARBA00022490"/>
    </source>
</evidence>
<dbReference type="InterPro" id="IPR013221">
    <property type="entry name" value="Mur_ligase_cen"/>
</dbReference>
<reference evidence="11 12" key="1">
    <citation type="submission" date="2017-06" db="EMBL/GenBank/DDBJ databases">
        <authorList>
            <person name="Kim H.J."/>
            <person name="Triplett B.A."/>
        </authorList>
    </citation>
    <scope>NUCLEOTIDE SEQUENCE [LARGE SCALE GENOMIC DNA]</scope>
    <source>
        <strain evidence="11 12">MWH-VicM1</strain>
    </source>
</reference>
<evidence type="ECO:0000256" key="7">
    <source>
        <dbReference type="HAMAP-Rule" id="MF_00639"/>
    </source>
</evidence>
<organism evidence="11 12">
    <name type="scientific">Polynucleobacter victoriensis</name>
    <dbReference type="NCBI Taxonomy" id="2049319"/>
    <lineage>
        <taxon>Bacteria</taxon>
        <taxon>Pseudomonadati</taxon>
        <taxon>Pseudomonadota</taxon>
        <taxon>Betaproteobacteria</taxon>
        <taxon>Burkholderiales</taxon>
        <taxon>Burkholderiaceae</taxon>
        <taxon>Polynucleobacter</taxon>
    </lineage>
</organism>
<proteinExistence type="inferred from homology"/>
<dbReference type="SUPFAM" id="SSF53623">
    <property type="entry name" value="MurD-like peptide ligases, catalytic domain"/>
    <property type="match status" value="1"/>
</dbReference>
<dbReference type="InterPro" id="IPR005762">
    <property type="entry name" value="MurD"/>
</dbReference>
<keyword evidence="7 8" id="KW-0573">Peptidoglycan synthesis</keyword>
<dbReference type="EMBL" id="FYEX01000001">
    <property type="protein sequence ID" value="SNC62677.1"/>
    <property type="molecule type" value="Genomic_DNA"/>
</dbReference>